<reference evidence="2" key="2">
    <citation type="submission" date="2023-06" db="EMBL/GenBank/DDBJ databases">
        <authorList>
            <person name="Ma L."/>
            <person name="Liu K.-W."/>
            <person name="Li Z."/>
            <person name="Hsiao Y.-Y."/>
            <person name="Qi Y."/>
            <person name="Fu T."/>
            <person name="Tang G."/>
            <person name="Zhang D."/>
            <person name="Sun W.-H."/>
            <person name="Liu D.-K."/>
            <person name="Li Y."/>
            <person name="Chen G.-Z."/>
            <person name="Liu X.-D."/>
            <person name="Liao X.-Y."/>
            <person name="Jiang Y.-T."/>
            <person name="Yu X."/>
            <person name="Hao Y."/>
            <person name="Huang J."/>
            <person name="Zhao X.-W."/>
            <person name="Ke S."/>
            <person name="Chen Y.-Y."/>
            <person name="Wu W.-L."/>
            <person name="Hsu J.-L."/>
            <person name="Lin Y.-F."/>
            <person name="Huang M.-D."/>
            <person name="Li C.-Y."/>
            <person name="Huang L."/>
            <person name="Wang Z.-W."/>
            <person name="Zhao X."/>
            <person name="Zhong W.-Y."/>
            <person name="Peng D.-H."/>
            <person name="Ahmad S."/>
            <person name="Lan S."/>
            <person name="Zhang J.-S."/>
            <person name="Tsai W.-C."/>
            <person name="Van De Peer Y."/>
            <person name="Liu Z.-J."/>
        </authorList>
    </citation>
    <scope>NUCLEOTIDE SEQUENCE</scope>
    <source>
        <strain evidence="2">SCP</strain>
        <tissue evidence="2">Leaves</tissue>
    </source>
</reference>
<dbReference type="InterPro" id="IPR036691">
    <property type="entry name" value="Endo/exonu/phosph_ase_sf"/>
</dbReference>
<protein>
    <recommendedName>
        <fullName evidence="1">Endonuclease/exonuclease/phosphatase domain-containing protein</fullName>
    </recommendedName>
</protein>
<dbReference type="AlphaFoldDB" id="A0AAV9BU77"/>
<dbReference type="Gene3D" id="3.60.10.10">
    <property type="entry name" value="Endonuclease/exonuclease/phosphatase"/>
    <property type="match status" value="1"/>
</dbReference>
<evidence type="ECO:0000259" key="1">
    <source>
        <dbReference type="Pfam" id="PF03372"/>
    </source>
</evidence>
<proteinExistence type="predicted"/>
<dbReference type="PANTHER" id="PTHR12121">
    <property type="entry name" value="CARBON CATABOLITE REPRESSOR PROTEIN 4"/>
    <property type="match status" value="1"/>
</dbReference>
<dbReference type="InterPro" id="IPR005135">
    <property type="entry name" value="Endo/exonuclease/phosphatase"/>
</dbReference>
<organism evidence="2 3">
    <name type="scientific">Acorus gramineus</name>
    <name type="common">Dwarf sweet flag</name>
    <dbReference type="NCBI Taxonomy" id="55184"/>
    <lineage>
        <taxon>Eukaryota</taxon>
        <taxon>Viridiplantae</taxon>
        <taxon>Streptophyta</taxon>
        <taxon>Embryophyta</taxon>
        <taxon>Tracheophyta</taxon>
        <taxon>Spermatophyta</taxon>
        <taxon>Magnoliopsida</taxon>
        <taxon>Liliopsida</taxon>
        <taxon>Acoraceae</taxon>
        <taxon>Acorus</taxon>
    </lineage>
</organism>
<dbReference type="PANTHER" id="PTHR12121:SF74">
    <property type="entry name" value="CARBON CATABOLITE REPRESSOR PROTEIN 4 HOMOLOG 5"/>
    <property type="match status" value="1"/>
</dbReference>
<dbReference type="EMBL" id="JAUJYN010000001">
    <property type="protein sequence ID" value="KAK1280453.1"/>
    <property type="molecule type" value="Genomic_DNA"/>
</dbReference>
<name>A0AAV9BU77_ACOGR</name>
<feature type="domain" description="Endonuclease/exonuclease/phosphatase" evidence="1">
    <location>
        <begin position="65"/>
        <end position="404"/>
    </location>
</feature>
<gene>
    <name evidence="2" type="ORF">QJS04_geneDACA003010</name>
</gene>
<reference evidence="2" key="1">
    <citation type="journal article" date="2023" name="Nat. Commun.">
        <title>Diploid and tetraploid genomes of Acorus and the evolution of monocots.</title>
        <authorList>
            <person name="Ma L."/>
            <person name="Liu K.W."/>
            <person name="Li Z."/>
            <person name="Hsiao Y.Y."/>
            <person name="Qi Y."/>
            <person name="Fu T."/>
            <person name="Tang G.D."/>
            <person name="Zhang D."/>
            <person name="Sun W.H."/>
            <person name="Liu D.K."/>
            <person name="Li Y."/>
            <person name="Chen G.Z."/>
            <person name="Liu X.D."/>
            <person name="Liao X.Y."/>
            <person name="Jiang Y.T."/>
            <person name="Yu X."/>
            <person name="Hao Y."/>
            <person name="Huang J."/>
            <person name="Zhao X.W."/>
            <person name="Ke S."/>
            <person name="Chen Y.Y."/>
            <person name="Wu W.L."/>
            <person name="Hsu J.L."/>
            <person name="Lin Y.F."/>
            <person name="Huang M.D."/>
            <person name="Li C.Y."/>
            <person name="Huang L."/>
            <person name="Wang Z.W."/>
            <person name="Zhao X."/>
            <person name="Zhong W.Y."/>
            <person name="Peng D.H."/>
            <person name="Ahmad S."/>
            <person name="Lan S."/>
            <person name="Zhang J.S."/>
            <person name="Tsai W.C."/>
            <person name="Van de Peer Y."/>
            <person name="Liu Z.J."/>
        </authorList>
    </citation>
    <scope>NUCLEOTIDE SEQUENCE</scope>
    <source>
        <strain evidence="2">SCP</strain>
    </source>
</reference>
<dbReference type="Pfam" id="PF03372">
    <property type="entry name" value="Exo_endo_phos"/>
    <property type="match status" value="1"/>
</dbReference>
<accession>A0AAV9BU77</accession>
<dbReference type="GO" id="GO:0000175">
    <property type="term" value="F:3'-5'-RNA exonuclease activity"/>
    <property type="evidence" value="ECO:0007669"/>
    <property type="project" value="TreeGrafter"/>
</dbReference>
<dbReference type="InterPro" id="IPR050410">
    <property type="entry name" value="CCR4/nocturin_mRNA_transcr"/>
</dbReference>
<evidence type="ECO:0000313" key="2">
    <source>
        <dbReference type="EMBL" id="KAK1280453.1"/>
    </source>
</evidence>
<dbReference type="Proteomes" id="UP001179952">
    <property type="component" value="Unassembled WGS sequence"/>
</dbReference>
<sequence length="422" mass="49013">MELPRKRSRFEVLRRCKRREEEVDERAKKKKKKKARLDVPSSSSRRWVFPAQDCSAYKERFVVVSYNILGVENASKHSDLYDRVAPRDLCWDRRKRRIRKELRRYDPSILCFQEVDQFNDLAKLLQRDGYKGVHKARTGDACDGCAIFWREERFTLLHQEAIEFNKFGLRDNVAQLCILKMNSRHSYSSSNECVDPEMEDRTVLVGNIHILYNPKRGDIKLGQIRLLLERAHLLSEKWGNIPVVIAGDLNSLPQSAIYQFLASSKLDILLHDRREVSGQFKLPLRHKPSFHHRNIGRFPMSSANLLKYEWNEEEIFLATGNRECTLLQHCIKLSSAYVGVRGNYNTRDNHGEPQVTSYHSKFMGTLDYIWHSAELIPIGVVETLPFTILRETGGLPSKDWGSDHLAIVCELAFARDANRTRA</sequence>
<comment type="caution">
    <text evidence="2">The sequence shown here is derived from an EMBL/GenBank/DDBJ whole genome shotgun (WGS) entry which is preliminary data.</text>
</comment>
<keyword evidence="3" id="KW-1185">Reference proteome</keyword>
<dbReference type="SUPFAM" id="SSF56219">
    <property type="entry name" value="DNase I-like"/>
    <property type="match status" value="1"/>
</dbReference>
<evidence type="ECO:0000313" key="3">
    <source>
        <dbReference type="Proteomes" id="UP001179952"/>
    </source>
</evidence>